<dbReference type="PROSITE" id="PS00028">
    <property type="entry name" value="ZINC_FINGER_C2H2_1"/>
    <property type="match status" value="1"/>
</dbReference>
<organism evidence="3 4">
    <name type="scientific">Stemphylium lycopersici</name>
    <name type="common">Tomato gray leaf spot disease fungus</name>
    <name type="synonym">Thyrospora lycopersici</name>
    <dbReference type="NCBI Taxonomy" id="183478"/>
    <lineage>
        <taxon>Eukaryota</taxon>
        <taxon>Fungi</taxon>
        <taxon>Dikarya</taxon>
        <taxon>Ascomycota</taxon>
        <taxon>Pezizomycotina</taxon>
        <taxon>Dothideomycetes</taxon>
        <taxon>Pleosporomycetidae</taxon>
        <taxon>Pleosporales</taxon>
        <taxon>Pleosporineae</taxon>
        <taxon>Pleosporaceae</taxon>
        <taxon>Stemphylium</taxon>
    </lineage>
</organism>
<feature type="compositionally biased region" description="Basic and acidic residues" evidence="1">
    <location>
        <begin position="75"/>
        <end position="84"/>
    </location>
</feature>
<dbReference type="EMBL" id="QGDH01000058">
    <property type="protein sequence ID" value="RAR11389.1"/>
    <property type="molecule type" value="Genomic_DNA"/>
</dbReference>
<feature type="region of interest" description="Disordered" evidence="1">
    <location>
        <begin position="218"/>
        <end position="285"/>
    </location>
</feature>
<dbReference type="InterPro" id="IPR013087">
    <property type="entry name" value="Znf_C2H2_type"/>
</dbReference>
<evidence type="ECO:0000259" key="2">
    <source>
        <dbReference type="PROSITE" id="PS00028"/>
    </source>
</evidence>
<feature type="domain" description="C2H2-type" evidence="2">
    <location>
        <begin position="143"/>
        <end position="164"/>
    </location>
</feature>
<keyword evidence="4" id="KW-1185">Reference proteome</keyword>
<dbReference type="PANTHER" id="PTHR21354:SF0">
    <property type="entry name" value="ZINC FINGER PROTEIN 511"/>
    <property type="match status" value="1"/>
</dbReference>
<evidence type="ECO:0000313" key="3">
    <source>
        <dbReference type="EMBL" id="RAR11389.1"/>
    </source>
</evidence>
<protein>
    <recommendedName>
        <fullName evidence="2">C2H2-type domain-containing protein</fullName>
    </recommendedName>
</protein>
<proteinExistence type="predicted"/>
<name>A0A364N3X7_STELY</name>
<feature type="region of interest" description="Disordered" evidence="1">
    <location>
        <begin position="63"/>
        <end position="88"/>
    </location>
</feature>
<reference evidence="4" key="1">
    <citation type="submission" date="2018-05" db="EMBL/GenBank/DDBJ databases">
        <title>Draft genome sequence of Stemphylium lycopersici strain CIDEFI 213.</title>
        <authorList>
            <person name="Medina R."/>
            <person name="Franco M.E.E."/>
            <person name="Lucentini C.G."/>
            <person name="Saparrat M.C.N."/>
            <person name="Balatti P.A."/>
        </authorList>
    </citation>
    <scope>NUCLEOTIDE SEQUENCE [LARGE SCALE GENOMIC DNA]</scope>
    <source>
        <strain evidence="4">CIDEFI 213</strain>
    </source>
</reference>
<evidence type="ECO:0000313" key="4">
    <source>
        <dbReference type="Proteomes" id="UP000249619"/>
    </source>
</evidence>
<dbReference type="AlphaFoldDB" id="A0A364N3X7"/>
<dbReference type="InterPro" id="IPR039258">
    <property type="entry name" value="ZNF511"/>
</dbReference>
<accession>A0A364N3X7</accession>
<gene>
    <name evidence="3" type="ORF">DDE83_004645</name>
</gene>
<dbReference type="PANTHER" id="PTHR21354">
    <property type="entry name" value="ZINC FINGER PROTEIN 511"/>
    <property type="match status" value="1"/>
</dbReference>
<dbReference type="Proteomes" id="UP000249619">
    <property type="component" value="Unassembled WGS sequence"/>
</dbReference>
<evidence type="ECO:0000256" key="1">
    <source>
        <dbReference type="SAM" id="MobiDB-lite"/>
    </source>
</evidence>
<comment type="caution">
    <text evidence="3">The sequence shown here is derived from an EMBL/GenBank/DDBJ whole genome shotgun (WGS) entry which is preliminary data.</text>
</comment>
<sequence>MAAVLRCTTSRPASTAPIRRPPILTLAAPGIPAGIEIASRDGNCAPRRPKVLPTFISRLIPASSTKQMGVKRSHRDSSSSDERSNVYSRETSVDIKIAHLDAESAVSDEHVVMKCSLPPHEPLTFASIEEHDVHYQQVHMNRCSECQKNFPDQHYLHLHIAEYHDPINAAKRDQGERTPLKCLAVLRIMDKHQFPREYDFIVVKDGIDRRSSMLIPPHRRRSSTMSSIGADNGATATDKGENMDIVRDEEEQDDGQSRRYPTRLRGRGGFGHAQAAGRGIGRDEPQMTKLIPSAQAVDPMDSLASSMSALKFVPHSVRVARGRARGKGV</sequence>